<dbReference type="Proteomes" id="UP000245974">
    <property type="component" value="Unassembled WGS sequence"/>
</dbReference>
<dbReference type="PROSITE" id="PS51257">
    <property type="entry name" value="PROKAR_LIPOPROTEIN"/>
    <property type="match status" value="1"/>
</dbReference>
<proteinExistence type="inferred from homology"/>
<keyword evidence="8" id="KW-1185">Reference proteome</keyword>
<dbReference type="GO" id="GO:0009279">
    <property type="term" value="C:cell outer membrane"/>
    <property type="evidence" value="ECO:0007669"/>
    <property type="project" value="UniProtKB-SubCell"/>
</dbReference>
<evidence type="ECO:0000256" key="5">
    <source>
        <dbReference type="ARBA" id="ARBA00023288"/>
    </source>
</evidence>
<name>A0A2U3N257_9GAMM</name>
<organism evidence="7 8">
    <name type="scientific">Acinetobacter stercoris</name>
    <dbReference type="NCBI Taxonomy" id="2126983"/>
    <lineage>
        <taxon>Bacteria</taxon>
        <taxon>Pseudomonadati</taxon>
        <taxon>Pseudomonadota</taxon>
        <taxon>Gammaproteobacteria</taxon>
        <taxon>Moraxellales</taxon>
        <taxon>Moraxellaceae</taxon>
        <taxon>Acinetobacter</taxon>
    </lineage>
</organism>
<comment type="subcellular location">
    <subcellularLocation>
        <location evidence="6">Cell outer membrane</location>
        <topology evidence="6">Lipid-anchor</topology>
    </subcellularLocation>
</comment>
<dbReference type="InterPro" id="IPR007485">
    <property type="entry name" value="LPS_assembly_LptE"/>
</dbReference>
<reference evidence="8" key="1">
    <citation type="submission" date="2018-03" db="EMBL/GenBank/DDBJ databases">
        <authorList>
            <person name="Blom J."/>
        </authorList>
    </citation>
    <scope>NUCLEOTIDE SEQUENCE [LARGE SCALE GENOMIC DNA]</scope>
    <source>
        <strain evidence="8">KPC-SM-21</strain>
    </source>
</reference>
<keyword evidence="5 6" id="KW-0449">Lipoprotein</keyword>
<keyword evidence="4 6" id="KW-0998">Cell outer membrane</keyword>
<comment type="similarity">
    <text evidence="6">Belongs to the LptE lipoprotein family.</text>
</comment>
<dbReference type="Pfam" id="PF04390">
    <property type="entry name" value="LptE"/>
    <property type="match status" value="1"/>
</dbReference>
<dbReference type="GO" id="GO:0043165">
    <property type="term" value="P:Gram-negative-bacterium-type cell outer membrane assembly"/>
    <property type="evidence" value="ECO:0007669"/>
    <property type="project" value="UniProtKB-UniRule"/>
</dbReference>
<comment type="subunit">
    <text evidence="6">Component of the lipopolysaccharide transport and assembly complex. Interacts with LptD.</text>
</comment>
<dbReference type="EMBL" id="OOGT01000168">
    <property type="protein sequence ID" value="SPL71742.1"/>
    <property type="molecule type" value="Genomic_DNA"/>
</dbReference>
<accession>A0A2U3N257</accession>
<dbReference type="GO" id="GO:0001530">
    <property type="term" value="F:lipopolysaccharide binding"/>
    <property type="evidence" value="ECO:0007669"/>
    <property type="project" value="TreeGrafter"/>
</dbReference>
<comment type="function">
    <text evidence="6">Together with LptD, is involved in the assembly of lipopolysaccharide (LPS) at the surface of the outer membrane. Required for the proper assembly of LptD. Binds LPS and may serve as the LPS recognition site at the outer membrane.</text>
</comment>
<dbReference type="RefSeq" id="WP_121975160.1">
    <property type="nucleotide sequence ID" value="NZ_OOGT01000168.1"/>
</dbReference>
<keyword evidence="2 6" id="KW-0472">Membrane</keyword>
<dbReference type="PANTHER" id="PTHR38098">
    <property type="entry name" value="LPS-ASSEMBLY LIPOPROTEIN LPTE"/>
    <property type="match status" value="1"/>
</dbReference>
<evidence type="ECO:0000256" key="6">
    <source>
        <dbReference type="HAMAP-Rule" id="MF_01186"/>
    </source>
</evidence>
<sequence length="183" mass="20134">MHLVQRFAAVVLTLGLSAGLVGCGFHLKGTNPTATPLVYTKLNLQIPNEAEELESKLSVYLTATGVQLSKNPDAYVLRVLSYTPLRHELRGQLIETILRLTVTFQIEDQQGNPVTMPRTVTASRSYQYDVATVNTDDQQEKYLQQILIDDVAQQVSRQISANRLPKAQVNTTIPAVSSSPAAQ</sequence>
<keyword evidence="1 6" id="KW-0732">Signal</keyword>
<evidence type="ECO:0000313" key="8">
    <source>
        <dbReference type="Proteomes" id="UP000245974"/>
    </source>
</evidence>
<dbReference type="GO" id="GO:1990351">
    <property type="term" value="C:transporter complex"/>
    <property type="evidence" value="ECO:0007669"/>
    <property type="project" value="TreeGrafter"/>
</dbReference>
<dbReference type="Gene3D" id="3.30.160.150">
    <property type="entry name" value="Lipoprotein like domain"/>
    <property type="match status" value="1"/>
</dbReference>
<evidence type="ECO:0000256" key="2">
    <source>
        <dbReference type="ARBA" id="ARBA00023136"/>
    </source>
</evidence>
<dbReference type="GO" id="GO:0015920">
    <property type="term" value="P:lipopolysaccharide transport"/>
    <property type="evidence" value="ECO:0007669"/>
    <property type="project" value="TreeGrafter"/>
</dbReference>
<dbReference type="HAMAP" id="MF_01186">
    <property type="entry name" value="LPS_assembly_LptE"/>
    <property type="match status" value="1"/>
</dbReference>
<evidence type="ECO:0000256" key="1">
    <source>
        <dbReference type="ARBA" id="ARBA00022729"/>
    </source>
</evidence>
<gene>
    <name evidence="6" type="primary">lptE</name>
    <name evidence="7" type="ORF">KPC_2920</name>
</gene>
<dbReference type="PANTHER" id="PTHR38098:SF1">
    <property type="entry name" value="LPS-ASSEMBLY LIPOPROTEIN LPTE"/>
    <property type="match status" value="1"/>
</dbReference>
<dbReference type="AlphaFoldDB" id="A0A2U3N257"/>
<protein>
    <recommendedName>
        <fullName evidence="6">LPS-assembly lipoprotein LptE</fullName>
    </recommendedName>
</protein>
<evidence type="ECO:0000313" key="7">
    <source>
        <dbReference type="EMBL" id="SPL71742.1"/>
    </source>
</evidence>
<keyword evidence="3 6" id="KW-0564">Palmitate</keyword>
<evidence type="ECO:0000256" key="4">
    <source>
        <dbReference type="ARBA" id="ARBA00023237"/>
    </source>
</evidence>
<evidence type="ECO:0000256" key="3">
    <source>
        <dbReference type="ARBA" id="ARBA00023139"/>
    </source>
</evidence>
<dbReference type="InParanoid" id="A0A2U3N257"/>
<dbReference type="OrthoDB" id="7349153at2"/>